<name>A0A4Z2FQH4_9TELE</name>
<gene>
    <name evidence="1" type="ORF">EYF80_046854</name>
</gene>
<reference evidence="1 2" key="1">
    <citation type="submission" date="2019-03" db="EMBL/GenBank/DDBJ databases">
        <title>First draft genome of Liparis tanakae, snailfish: a comprehensive survey of snailfish specific genes.</title>
        <authorList>
            <person name="Kim W."/>
            <person name="Song I."/>
            <person name="Jeong J.-H."/>
            <person name="Kim D."/>
            <person name="Kim S."/>
            <person name="Ryu S."/>
            <person name="Song J.Y."/>
            <person name="Lee S.K."/>
        </authorList>
    </citation>
    <scope>NUCLEOTIDE SEQUENCE [LARGE SCALE GENOMIC DNA]</scope>
    <source>
        <tissue evidence="1">Muscle</tissue>
    </source>
</reference>
<keyword evidence="2" id="KW-1185">Reference proteome</keyword>
<dbReference type="EMBL" id="SRLO01001000">
    <property type="protein sequence ID" value="TNN42964.1"/>
    <property type="molecule type" value="Genomic_DNA"/>
</dbReference>
<proteinExistence type="predicted"/>
<protein>
    <submittedName>
        <fullName evidence="1">Uncharacterized protein</fullName>
    </submittedName>
</protein>
<evidence type="ECO:0000313" key="2">
    <source>
        <dbReference type="Proteomes" id="UP000314294"/>
    </source>
</evidence>
<dbReference type="AlphaFoldDB" id="A0A4Z2FQH4"/>
<organism evidence="1 2">
    <name type="scientific">Liparis tanakae</name>
    <name type="common">Tanaka's snailfish</name>
    <dbReference type="NCBI Taxonomy" id="230148"/>
    <lineage>
        <taxon>Eukaryota</taxon>
        <taxon>Metazoa</taxon>
        <taxon>Chordata</taxon>
        <taxon>Craniata</taxon>
        <taxon>Vertebrata</taxon>
        <taxon>Euteleostomi</taxon>
        <taxon>Actinopterygii</taxon>
        <taxon>Neopterygii</taxon>
        <taxon>Teleostei</taxon>
        <taxon>Neoteleostei</taxon>
        <taxon>Acanthomorphata</taxon>
        <taxon>Eupercaria</taxon>
        <taxon>Perciformes</taxon>
        <taxon>Cottioidei</taxon>
        <taxon>Cottales</taxon>
        <taxon>Liparidae</taxon>
        <taxon>Liparis</taxon>
    </lineage>
</organism>
<accession>A0A4Z2FQH4</accession>
<dbReference type="Proteomes" id="UP000314294">
    <property type="component" value="Unassembled WGS sequence"/>
</dbReference>
<sequence length="228" mass="23528">METGERLCGTVSGTREIHQCRRGALAPAFIQAGVRILFAAIGSARVVEDGVQLGVHHPLVVRVSVKAHQPVHLQLAAPRVGPAATVDGGVPTAAAAPARSPVVHAEGEALVVVGGSGGGGGLVLEGREVPVDAERRAEGRHAVEEGLQRAVGLTFDLVERVGRLHAAVGRAGQAGRQPRALVGVVSGIGGGAGRGEVDRQVGRLLRQERSGVQLQAARHQVRGRLRQT</sequence>
<comment type="caution">
    <text evidence="1">The sequence shown here is derived from an EMBL/GenBank/DDBJ whole genome shotgun (WGS) entry which is preliminary data.</text>
</comment>
<evidence type="ECO:0000313" key="1">
    <source>
        <dbReference type="EMBL" id="TNN42964.1"/>
    </source>
</evidence>